<dbReference type="RefSeq" id="WP_120771182.1">
    <property type="nucleotide sequence ID" value="NZ_CP032627.1"/>
</dbReference>
<dbReference type="Proteomes" id="UP000269374">
    <property type="component" value="Chromosome"/>
</dbReference>
<dbReference type="AlphaFoldDB" id="A0A387BBT4"/>
<gene>
    <name evidence="1" type="ORF">D7I46_01060</name>
</gene>
<evidence type="ECO:0000313" key="2">
    <source>
        <dbReference type="Proteomes" id="UP000269374"/>
    </source>
</evidence>
<dbReference type="EMBL" id="CP032627">
    <property type="protein sequence ID" value="AYF99793.1"/>
    <property type="molecule type" value="Genomic_DNA"/>
</dbReference>
<evidence type="ECO:0000313" key="1">
    <source>
        <dbReference type="EMBL" id="AYF99793.1"/>
    </source>
</evidence>
<sequence>MTNTIKTNQNLKETFAAIANNDLDRMVAVYENEQVNQAVQAYQAKVHAISSQLAHVAELCTGLKQRYFGLKESTFTRASYMSAKASLKVCANVKRTIKNTQLFLVERRFEFGFEETKAMLKLFVPYLEGLKILIKGYVQMVQKYEFEQTQADLFYLQAKNVALT</sequence>
<accession>A0A387BBT4</accession>
<dbReference type="KEGG" id="lact:D7I46_01060"/>
<reference evidence="1 2" key="1">
    <citation type="submission" date="2018-09" db="EMBL/GenBank/DDBJ databases">
        <title>Genome sequencing of strain 1JSPR-7.</title>
        <authorList>
            <person name="Heo J."/>
            <person name="Kim S.-J."/>
            <person name="Kwon S.-W."/>
        </authorList>
    </citation>
    <scope>NUCLEOTIDE SEQUENCE [LARGE SCALE GENOMIC DNA]</scope>
    <source>
        <strain evidence="1 2">1JSPR-7</strain>
    </source>
</reference>
<protein>
    <submittedName>
        <fullName evidence="1">Uncharacterized protein</fullName>
    </submittedName>
</protein>
<name>A0A387BBT4_9LACT</name>
<organism evidence="1 2">
    <name type="scientific">Lactococcus allomyrinae</name>
    <dbReference type="NCBI Taxonomy" id="2419773"/>
    <lineage>
        <taxon>Bacteria</taxon>
        <taxon>Bacillati</taxon>
        <taxon>Bacillota</taxon>
        <taxon>Bacilli</taxon>
        <taxon>Lactobacillales</taxon>
        <taxon>Streptococcaceae</taxon>
        <taxon>Lactococcus</taxon>
    </lineage>
</organism>
<keyword evidence="2" id="KW-1185">Reference proteome</keyword>
<proteinExistence type="predicted"/>